<proteinExistence type="predicted"/>
<name>A0A383F3F0_9ZZZZ</name>
<feature type="non-terminal residue" evidence="2">
    <location>
        <position position="1"/>
    </location>
</feature>
<feature type="non-terminal residue" evidence="2">
    <location>
        <position position="39"/>
    </location>
</feature>
<protein>
    <submittedName>
        <fullName evidence="2">Uncharacterized protein</fullName>
    </submittedName>
</protein>
<reference evidence="2" key="1">
    <citation type="submission" date="2018-05" db="EMBL/GenBank/DDBJ databases">
        <authorList>
            <person name="Lanie J.A."/>
            <person name="Ng W.-L."/>
            <person name="Kazmierczak K.M."/>
            <person name="Andrzejewski T.M."/>
            <person name="Davidsen T.M."/>
            <person name="Wayne K.J."/>
            <person name="Tettelin H."/>
            <person name="Glass J.I."/>
            <person name="Rusch D."/>
            <person name="Podicherti R."/>
            <person name="Tsui H.-C.T."/>
            <person name="Winkler M.E."/>
        </authorList>
    </citation>
    <scope>NUCLEOTIDE SEQUENCE</scope>
</reference>
<sequence>GVEKSWKRRRRGRPHPGNFGGAESSRTIRLCWGIAEESV</sequence>
<gene>
    <name evidence="2" type="ORF">METZ01_LOCUS516365</name>
</gene>
<dbReference type="EMBL" id="UINC01231109">
    <property type="protein sequence ID" value="SVE63511.1"/>
    <property type="molecule type" value="Genomic_DNA"/>
</dbReference>
<accession>A0A383F3F0</accession>
<organism evidence="2">
    <name type="scientific">marine metagenome</name>
    <dbReference type="NCBI Taxonomy" id="408172"/>
    <lineage>
        <taxon>unclassified sequences</taxon>
        <taxon>metagenomes</taxon>
        <taxon>ecological metagenomes</taxon>
    </lineage>
</organism>
<feature type="compositionally biased region" description="Basic residues" evidence="1">
    <location>
        <begin position="1"/>
        <end position="14"/>
    </location>
</feature>
<evidence type="ECO:0000313" key="2">
    <source>
        <dbReference type="EMBL" id="SVE63511.1"/>
    </source>
</evidence>
<feature type="region of interest" description="Disordered" evidence="1">
    <location>
        <begin position="1"/>
        <end position="24"/>
    </location>
</feature>
<dbReference type="AlphaFoldDB" id="A0A383F3F0"/>
<evidence type="ECO:0000256" key="1">
    <source>
        <dbReference type="SAM" id="MobiDB-lite"/>
    </source>
</evidence>